<keyword evidence="6" id="KW-1185">Reference proteome</keyword>
<comment type="caution">
    <text evidence="5">The sequence shown here is derived from an EMBL/GenBank/DDBJ whole genome shotgun (WGS) entry which is preliminary data.</text>
</comment>
<dbReference type="Gene3D" id="3.30.70.270">
    <property type="match status" value="1"/>
</dbReference>
<feature type="transmembrane region" description="Helical" evidence="2">
    <location>
        <begin position="308"/>
        <end position="331"/>
    </location>
</feature>
<proteinExistence type="predicted"/>
<sequence>MKGTSLPRRLTTAGQRRWRRTGLRARLALALTLVALLPLLTLYWTIHERIASNATTAVRGTLALIANAQQRRINTELQRLQDLTKLVASRTQLRLSLRAYRQDDDPRHLALMTRILQDVVDSMPQVRGVWVRDLQGSMLMRVTRGRAAATAFDSAAIPVDEPAPILFRQLDTPDPQLWLSDPLILDEVAIGSIHLLVRLDGIDAVLQDFSNQQTGGQTLLLVRDPRTDALFALSGHTGGWQPHRAHPSALNSLLQHLYPPPGPCTAIASAQTQDWAQTLLYTQRAVRLDCSSLLVAMSLDRVTQRIQAGVHLLLLITTTLFLLALLTAIALSSAIAKPIRTLTAAMERLADGDYQTRIKERSWGELALLSRAFNSTASALQREHQARRRSEQDLRNLANTDALTGLNNRRHFLEILTRQLEQQRHPDEQGALLYLDLDGFKPINDEYGHAAGDAVLRIVAERLRNTTRDQDRVGRLGGDEFAILLDRIASNAELEQLLERIRQALSQPIQVQGHTIRVGCSIGVAPIRPEATPASLLQEADAAMYRIKVSRRDRQRG</sequence>
<keyword evidence="2" id="KW-1133">Transmembrane helix</keyword>
<feature type="transmembrane region" description="Helical" evidence="2">
    <location>
        <begin position="27"/>
        <end position="46"/>
    </location>
</feature>
<dbReference type="NCBIfam" id="TIGR00254">
    <property type="entry name" value="GGDEF"/>
    <property type="match status" value="1"/>
</dbReference>
<feature type="domain" description="HAMP" evidence="3">
    <location>
        <begin position="333"/>
        <end position="385"/>
    </location>
</feature>
<keyword evidence="2" id="KW-0472">Membrane</keyword>
<evidence type="ECO:0000259" key="3">
    <source>
        <dbReference type="PROSITE" id="PS50885"/>
    </source>
</evidence>
<dbReference type="SUPFAM" id="SSF55073">
    <property type="entry name" value="Nucleotide cyclase"/>
    <property type="match status" value="1"/>
</dbReference>
<accession>A0AAJ0U3C8</accession>
<evidence type="ECO:0008006" key="7">
    <source>
        <dbReference type="Google" id="ProtNLM"/>
    </source>
</evidence>
<dbReference type="SUPFAM" id="SSF158472">
    <property type="entry name" value="HAMP domain-like"/>
    <property type="match status" value="1"/>
</dbReference>
<dbReference type="SMART" id="SM00304">
    <property type="entry name" value="HAMP"/>
    <property type="match status" value="1"/>
</dbReference>
<dbReference type="Proteomes" id="UP001296776">
    <property type="component" value="Unassembled WGS sequence"/>
</dbReference>
<keyword evidence="2" id="KW-0812">Transmembrane</keyword>
<dbReference type="SMART" id="SM00267">
    <property type="entry name" value="GGDEF"/>
    <property type="match status" value="1"/>
</dbReference>
<name>A0AAJ0U3C8_9GAMM</name>
<dbReference type="EMBL" id="NRSJ01000011">
    <property type="protein sequence ID" value="MBK1704535.1"/>
    <property type="molecule type" value="Genomic_DNA"/>
</dbReference>
<dbReference type="PANTHER" id="PTHR46663">
    <property type="entry name" value="DIGUANYLATE CYCLASE DGCT-RELATED"/>
    <property type="match status" value="1"/>
</dbReference>
<organism evidence="5 6">
    <name type="scientific">Halochromatium glycolicum</name>
    <dbReference type="NCBI Taxonomy" id="85075"/>
    <lineage>
        <taxon>Bacteria</taxon>
        <taxon>Pseudomonadati</taxon>
        <taxon>Pseudomonadota</taxon>
        <taxon>Gammaproteobacteria</taxon>
        <taxon>Chromatiales</taxon>
        <taxon>Chromatiaceae</taxon>
        <taxon>Halochromatium</taxon>
    </lineage>
</organism>
<evidence type="ECO:0000256" key="2">
    <source>
        <dbReference type="SAM" id="Phobius"/>
    </source>
</evidence>
<evidence type="ECO:0000313" key="5">
    <source>
        <dbReference type="EMBL" id="MBK1704535.1"/>
    </source>
</evidence>
<dbReference type="InterPro" id="IPR052163">
    <property type="entry name" value="DGC-Regulatory_Protein"/>
</dbReference>
<dbReference type="InterPro" id="IPR000160">
    <property type="entry name" value="GGDEF_dom"/>
</dbReference>
<reference evidence="5" key="2">
    <citation type="journal article" date="2020" name="Microorganisms">
        <title>Osmotic Adaptation and Compatible Solute Biosynthesis of Phototrophic Bacteria as Revealed from Genome Analyses.</title>
        <authorList>
            <person name="Imhoff J.F."/>
            <person name="Rahn T."/>
            <person name="Kunzel S."/>
            <person name="Keller A."/>
            <person name="Neulinger S.C."/>
        </authorList>
    </citation>
    <scope>NUCLEOTIDE SEQUENCE</scope>
    <source>
        <strain evidence="5">DSM 11080</strain>
    </source>
</reference>
<evidence type="ECO:0000256" key="1">
    <source>
        <dbReference type="ARBA" id="ARBA00001946"/>
    </source>
</evidence>
<feature type="domain" description="GGDEF" evidence="4">
    <location>
        <begin position="428"/>
        <end position="557"/>
    </location>
</feature>
<dbReference type="FunFam" id="3.30.70.270:FF:000001">
    <property type="entry name" value="Diguanylate cyclase domain protein"/>
    <property type="match status" value="1"/>
</dbReference>
<dbReference type="CDD" id="cd06225">
    <property type="entry name" value="HAMP"/>
    <property type="match status" value="1"/>
</dbReference>
<dbReference type="PANTHER" id="PTHR46663:SF2">
    <property type="entry name" value="GGDEF DOMAIN-CONTAINING PROTEIN"/>
    <property type="match status" value="1"/>
</dbReference>
<dbReference type="PROSITE" id="PS50887">
    <property type="entry name" value="GGDEF"/>
    <property type="match status" value="1"/>
</dbReference>
<comment type="cofactor">
    <cofactor evidence="1">
        <name>Mg(2+)</name>
        <dbReference type="ChEBI" id="CHEBI:18420"/>
    </cofactor>
</comment>
<dbReference type="Pfam" id="PF00990">
    <property type="entry name" value="GGDEF"/>
    <property type="match status" value="1"/>
</dbReference>
<evidence type="ECO:0000259" key="4">
    <source>
        <dbReference type="PROSITE" id="PS50887"/>
    </source>
</evidence>
<protein>
    <recommendedName>
        <fullName evidence="7">Diguanylate cyclase (GGDEF) domain-containing protein</fullName>
    </recommendedName>
</protein>
<dbReference type="InterPro" id="IPR029787">
    <property type="entry name" value="Nucleotide_cyclase"/>
</dbReference>
<reference evidence="5" key="1">
    <citation type="submission" date="2017-08" db="EMBL/GenBank/DDBJ databases">
        <authorList>
            <person name="Imhoff J.F."/>
            <person name="Rahn T."/>
            <person name="Kuenzel S."/>
            <person name="Neulinger S.C."/>
        </authorList>
    </citation>
    <scope>NUCLEOTIDE SEQUENCE</scope>
    <source>
        <strain evidence="5">DSM 11080</strain>
    </source>
</reference>
<dbReference type="GO" id="GO:0007165">
    <property type="term" value="P:signal transduction"/>
    <property type="evidence" value="ECO:0007669"/>
    <property type="project" value="InterPro"/>
</dbReference>
<dbReference type="Pfam" id="PF00672">
    <property type="entry name" value="HAMP"/>
    <property type="match status" value="1"/>
</dbReference>
<gene>
    <name evidence="5" type="ORF">CKO40_08285</name>
</gene>
<dbReference type="GO" id="GO:0016020">
    <property type="term" value="C:membrane"/>
    <property type="evidence" value="ECO:0007669"/>
    <property type="project" value="InterPro"/>
</dbReference>
<dbReference type="CDD" id="cd01949">
    <property type="entry name" value="GGDEF"/>
    <property type="match status" value="1"/>
</dbReference>
<dbReference type="InterPro" id="IPR003660">
    <property type="entry name" value="HAMP_dom"/>
</dbReference>
<dbReference type="GO" id="GO:0003824">
    <property type="term" value="F:catalytic activity"/>
    <property type="evidence" value="ECO:0007669"/>
    <property type="project" value="UniProtKB-ARBA"/>
</dbReference>
<dbReference type="Gene3D" id="6.10.340.10">
    <property type="match status" value="1"/>
</dbReference>
<evidence type="ECO:0000313" key="6">
    <source>
        <dbReference type="Proteomes" id="UP001296776"/>
    </source>
</evidence>
<dbReference type="AlphaFoldDB" id="A0AAJ0U3C8"/>
<dbReference type="InterPro" id="IPR043128">
    <property type="entry name" value="Rev_trsase/Diguanyl_cyclase"/>
</dbReference>
<dbReference type="PROSITE" id="PS50885">
    <property type="entry name" value="HAMP"/>
    <property type="match status" value="1"/>
</dbReference>
<dbReference type="RefSeq" id="WP_200345739.1">
    <property type="nucleotide sequence ID" value="NZ_NRSJ01000011.1"/>
</dbReference>